<name>A0A0A9EKH2_ARUDO</name>
<protein>
    <submittedName>
        <fullName evidence="1">Uncharacterized protein</fullName>
    </submittedName>
</protein>
<reference evidence="1" key="1">
    <citation type="submission" date="2014-09" db="EMBL/GenBank/DDBJ databases">
        <authorList>
            <person name="Magalhaes I.L.F."/>
            <person name="Oliveira U."/>
            <person name="Santos F.R."/>
            <person name="Vidigal T.H.D.A."/>
            <person name="Brescovit A.D."/>
            <person name="Santos A.J."/>
        </authorList>
    </citation>
    <scope>NUCLEOTIDE SEQUENCE</scope>
    <source>
        <tissue evidence="1">Shoot tissue taken approximately 20 cm above the soil surface</tissue>
    </source>
</reference>
<organism evidence="1">
    <name type="scientific">Arundo donax</name>
    <name type="common">Giant reed</name>
    <name type="synonym">Donax arundinaceus</name>
    <dbReference type="NCBI Taxonomy" id="35708"/>
    <lineage>
        <taxon>Eukaryota</taxon>
        <taxon>Viridiplantae</taxon>
        <taxon>Streptophyta</taxon>
        <taxon>Embryophyta</taxon>
        <taxon>Tracheophyta</taxon>
        <taxon>Spermatophyta</taxon>
        <taxon>Magnoliopsida</taxon>
        <taxon>Liliopsida</taxon>
        <taxon>Poales</taxon>
        <taxon>Poaceae</taxon>
        <taxon>PACMAD clade</taxon>
        <taxon>Arundinoideae</taxon>
        <taxon>Arundineae</taxon>
        <taxon>Arundo</taxon>
    </lineage>
</organism>
<accession>A0A0A9EKH2</accession>
<evidence type="ECO:0000313" key="1">
    <source>
        <dbReference type="EMBL" id="JAD98370.1"/>
    </source>
</evidence>
<proteinExistence type="predicted"/>
<dbReference type="AlphaFoldDB" id="A0A0A9EKH2"/>
<dbReference type="EMBL" id="GBRH01199525">
    <property type="protein sequence ID" value="JAD98370.1"/>
    <property type="molecule type" value="Transcribed_RNA"/>
</dbReference>
<sequence length="30" mass="3168">MGSRGGGDRVSPLAGCLCSYSNESRGYQCR</sequence>
<reference evidence="1" key="2">
    <citation type="journal article" date="2015" name="Data Brief">
        <title>Shoot transcriptome of the giant reed, Arundo donax.</title>
        <authorList>
            <person name="Barrero R.A."/>
            <person name="Guerrero F.D."/>
            <person name="Moolhuijzen P."/>
            <person name="Goolsby J.A."/>
            <person name="Tidwell J."/>
            <person name="Bellgard S.E."/>
            <person name="Bellgard M.I."/>
        </authorList>
    </citation>
    <scope>NUCLEOTIDE SEQUENCE</scope>
    <source>
        <tissue evidence="1">Shoot tissue taken approximately 20 cm above the soil surface</tissue>
    </source>
</reference>